<accession>A0ACA9QQ77</accession>
<dbReference type="Proteomes" id="UP000789702">
    <property type="component" value="Unassembled WGS sequence"/>
</dbReference>
<name>A0ACA9QQ77_9GLOM</name>
<feature type="non-terminal residue" evidence="1">
    <location>
        <position position="1"/>
    </location>
</feature>
<evidence type="ECO:0000313" key="1">
    <source>
        <dbReference type="EMBL" id="CAG8760680.1"/>
    </source>
</evidence>
<feature type="non-terminal residue" evidence="1">
    <location>
        <position position="206"/>
    </location>
</feature>
<organism evidence="1 2">
    <name type="scientific">Dentiscutata heterogama</name>
    <dbReference type="NCBI Taxonomy" id="1316150"/>
    <lineage>
        <taxon>Eukaryota</taxon>
        <taxon>Fungi</taxon>
        <taxon>Fungi incertae sedis</taxon>
        <taxon>Mucoromycota</taxon>
        <taxon>Glomeromycotina</taxon>
        <taxon>Glomeromycetes</taxon>
        <taxon>Diversisporales</taxon>
        <taxon>Gigasporaceae</taxon>
        <taxon>Dentiscutata</taxon>
    </lineage>
</organism>
<dbReference type="EMBL" id="CAJVPU010051118">
    <property type="protein sequence ID" value="CAG8760680.1"/>
    <property type="molecule type" value="Genomic_DNA"/>
</dbReference>
<keyword evidence="2" id="KW-1185">Reference proteome</keyword>
<evidence type="ECO:0000313" key="2">
    <source>
        <dbReference type="Proteomes" id="UP000789702"/>
    </source>
</evidence>
<gene>
    <name evidence="1" type="ORF">DHETER_LOCUS15234</name>
</gene>
<proteinExistence type="predicted"/>
<reference evidence="1" key="1">
    <citation type="submission" date="2021-06" db="EMBL/GenBank/DDBJ databases">
        <authorList>
            <person name="Kallberg Y."/>
            <person name="Tangrot J."/>
            <person name="Rosling A."/>
        </authorList>
    </citation>
    <scope>NUCLEOTIDE SEQUENCE</scope>
    <source>
        <strain evidence="1">IL203A</strain>
    </source>
</reference>
<comment type="caution">
    <text evidence="1">The sequence shown here is derived from an EMBL/GenBank/DDBJ whole genome shotgun (WGS) entry which is preliminary data.</text>
</comment>
<protein>
    <submittedName>
        <fullName evidence="1">11164_t:CDS:1</fullName>
    </submittedName>
</protein>
<sequence length="206" mass="23294">TLYVNIILIPTDEFGSARIIRSFKALRALRLIDLSTRIKNTFYYILIAGAPRIFDASILSISLIIPFALYGVNIFAGLLYNCNDNSNSINVNTDCTGEFGQTILNWNVLIPRVWDNPYHYSFDDFKAALLIIFESLSNEGWINVMFNVMSITGYNNQPQPNASKWNGIYFLVFNLVGTVFVLTLFISVVISSFQKKSGVAYLTQEQ</sequence>